<sequence length="110" mass="12280">MHSCVWRSFTIGSTCFAVEYILVYSSHHRNRGLVSLFSNILGLPETRAGIICFYNVGFKGSVDTYYFGSGFYVCVGVCMCVTVGQCGCEQDISRTERARDFKFVIEVNSA</sequence>
<protein>
    <submittedName>
        <fullName evidence="1">Uncharacterized protein</fullName>
    </submittedName>
</protein>
<organism evidence="1">
    <name type="scientific">Cacopsylla melanoneura</name>
    <dbReference type="NCBI Taxonomy" id="428564"/>
    <lineage>
        <taxon>Eukaryota</taxon>
        <taxon>Metazoa</taxon>
        <taxon>Ecdysozoa</taxon>
        <taxon>Arthropoda</taxon>
        <taxon>Hexapoda</taxon>
        <taxon>Insecta</taxon>
        <taxon>Pterygota</taxon>
        <taxon>Neoptera</taxon>
        <taxon>Paraneoptera</taxon>
        <taxon>Hemiptera</taxon>
        <taxon>Sternorrhyncha</taxon>
        <taxon>Psylloidea</taxon>
        <taxon>Psyllidae</taxon>
        <taxon>Psyllinae</taxon>
        <taxon>Cacopsylla</taxon>
    </lineage>
</organism>
<proteinExistence type="predicted"/>
<accession>A0A8D9E598</accession>
<evidence type="ECO:0000313" key="1">
    <source>
        <dbReference type="EMBL" id="CAG6741268.1"/>
    </source>
</evidence>
<name>A0A8D9E598_9HEMI</name>
<dbReference type="EMBL" id="HBUF01424757">
    <property type="protein sequence ID" value="CAG6741268.1"/>
    <property type="molecule type" value="Transcribed_RNA"/>
</dbReference>
<dbReference type="AlphaFoldDB" id="A0A8D9E598"/>
<reference evidence="1" key="1">
    <citation type="submission" date="2021-05" db="EMBL/GenBank/DDBJ databases">
        <authorList>
            <person name="Alioto T."/>
            <person name="Alioto T."/>
            <person name="Gomez Garrido J."/>
        </authorList>
    </citation>
    <scope>NUCLEOTIDE SEQUENCE</scope>
</reference>